<comment type="cofactor">
    <cofactor evidence="16">
        <name>NH4(+)</name>
        <dbReference type="ChEBI" id="CHEBI:28938"/>
    </cofactor>
    <cofactor evidence="16">
        <name>K(+)</name>
        <dbReference type="ChEBI" id="CHEBI:29103"/>
    </cofactor>
    <text evidence="16">A monovalent cation. Ammonium or potassium.</text>
</comment>
<comment type="similarity">
    <text evidence="14 16">Belongs to the type III pantothenate kinase family.</text>
</comment>
<dbReference type="Pfam" id="PF03309">
    <property type="entry name" value="Pan_kinase"/>
    <property type="match status" value="1"/>
</dbReference>
<feature type="binding site" evidence="16">
    <location>
        <position position="173"/>
    </location>
    <ligand>
        <name>substrate</name>
    </ligand>
</feature>
<evidence type="ECO:0000256" key="13">
    <source>
        <dbReference type="ARBA" id="ARBA00022993"/>
    </source>
</evidence>
<feature type="binding site" evidence="16">
    <location>
        <position position="88"/>
    </location>
    <ligand>
        <name>substrate</name>
    </ligand>
</feature>
<evidence type="ECO:0000256" key="3">
    <source>
        <dbReference type="ARBA" id="ARBA00004496"/>
    </source>
</evidence>
<dbReference type="CDD" id="cd24015">
    <property type="entry name" value="ASKHA_NBD_PanK-III"/>
    <property type="match status" value="1"/>
</dbReference>
<comment type="catalytic activity">
    <reaction evidence="1 16">
        <text>(R)-pantothenate + ATP = (R)-4'-phosphopantothenate + ADP + H(+)</text>
        <dbReference type="Rhea" id="RHEA:16373"/>
        <dbReference type="ChEBI" id="CHEBI:10986"/>
        <dbReference type="ChEBI" id="CHEBI:15378"/>
        <dbReference type="ChEBI" id="CHEBI:29032"/>
        <dbReference type="ChEBI" id="CHEBI:30616"/>
        <dbReference type="ChEBI" id="CHEBI:456216"/>
        <dbReference type="EC" id="2.7.1.33"/>
    </reaction>
</comment>
<evidence type="ECO:0000313" key="18">
    <source>
        <dbReference type="Proteomes" id="UP000239002"/>
    </source>
</evidence>
<comment type="function">
    <text evidence="16">Catalyzes the phosphorylation of pantothenate (Pan), the first step in CoA biosynthesis.</text>
</comment>
<dbReference type="OrthoDB" id="9804707at2"/>
<feature type="active site" description="Proton acceptor" evidence="16">
    <location>
        <position position="96"/>
    </location>
</feature>
<gene>
    <name evidence="16" type="primary">coaX</name>
    <name evidence="17" type="ORF">LY01_00948</name>
</gene>
<evidence type="ECO:0000256" key="10">
    <source>
        <dbReference type="ARBA" id="ARBA00022777"/>
    </source>
</evidence>
<dbReference type="InterPro" id="IPR004619">
    <property type="entry name" value="Type_III_PanK"/>
</dbReference>
<keyword evidence="12 16" id="KW-0630">Potassium</keyword>
<dbReference type="NCBIfam" id="TIGR00671">
    <property type="entry name" value="baf"/>
    <property type="match status" value="1"/>
</dbReference>
<dbReference type="HAMAP" id="MF_01274">
    <property type="entry name" value="Pantothen_kinase_3"/>
    <property type="match status" value="1"/>
</dbReference>
<evidence type="ECO:0000313" key="17">
    <source>
        <dbReference type="EMBL" id="PPK97121.1"/>
    </source>
</evidence>
<dbReference type="GO" id="GO:0005524">
    <property type="term" value="F:ATP binding"/>
    <property type="evidence" value="ECO:0007669"/>
    <property type="project" value="UniProtKB-UniRule"/>
</dbReference>
<keyword evidence="7 16" id="KW-0963">Cytoplasm</keyword>
<evidence type="ECO:0000256" key="14">
    <source>
        <dbReference type="ARBA" id="ARBA00038036"/>
    </source>
</evidence>
<accession>A0A2S6ISI1</accession>
<keyword evidence="10 16" id="KW-0418">Kinase</keyword>
<dbReference type="RefSeq" id="WP_104514631.1">
    <property type="nucleotide sequence ID" value="NZ_MQVW01000027.1"/>
</dbReference>
<dbReference type="Gene3D" id="3.30.420.40">
    <property type="match status" value="2"/>
</dbReference>
<evidence type="ECO:0000256" key="6">
    <source>
        <dbReference type="ARBA" id="ARBA00012102"/>
    </source>
</evidence>
<dbReference type="PANTHER" id="PTHR34265">
    <property type="entry name" value="TYPE III PANTOTHENATE KINASE"/>
    <property type="match status" value="1"/>
</dbReference>
<evidence type="ECO:0000256" key="7">
    <source>
        <dbReference type="ARBA" id="ARBA00022490"/>
    </source>
</evidence>
<evidence type="ECO:0000256" key="8">
    <source>
        <dbReference type="ARBA" id="ARBA00022679"/>
    </source>
</evidence>
<evidence type="ECO:0000256" key="11">
    <source>
        <dbReference type="ARBA" id="ARBA00022840"/>
    </source>
</evidence>
<dbReference type="SUPFAM" id="SSF53067">
    <property type="entry name" value="Actin-like ATPase domain"/>
    <property type="match status" value="2"/>
</dbReference>
<dbReference type="AlphaFoldDB" id="A0A2S6ISI1"/>
<keyword evidence="11 16" id="KW-0067">ATP-binding</keyword>
<dbReference type="GO" id="GO:0005737">
    <property type="term" value="C:cytoplasm"/>
    <property type="evidence" value="ECO:0007669"/>
    <property type="project" value="UniProtKB-SubCell"/>
</dbReference>
<dbReference type="Proteomes" id="UP000239002">
    <property type="component" value="Unassembled WGS sequence"/>
</dbReference>
<dbReference type="GO" id="GO:0015937">
    <property type="term" value="P:coenzyme A biosynthetic process"/>
    <property type="evidence" value="ECO:0007669"/>
    <property type="project" value="UniProtKB-UniRule"/>
</dbReference>
<feature type="binding site" evidence="16">
    <location>
        <position position="118"/>
    </location>
    <ligand>
        <name>K(+)</name>
        <dbReference type="ChEBI" id="CHEBI:29103"/>
    </ligand>
</feature>
<evidence type="ECO:0000256" key="1">
    <source>
        <dbReference type="ARBA" id="ARBA00001206"/>
    </source>
</evidence>
<evidence type="ECO:0000256" key="2">
    <source>
        <dbReference type="ARBA" id="ARBA00001958"/>
    </source>
</evidence>
<sequence>MILVIDIGNTSIKMAVMDQGNIYKVLRTDNKSFESLIQKTIKQYPAIEEAAICNVGSFPEELMELLRTTFKTVFEVNNSIKLPFNNHYQSLTLGNDRIALVAGALSTASKNNALLVIDAGTCVTYDYVDEKENYFGGAISPGLRLRYESLHNFTANLPLLHSEHVTDIIGNTTQTSIHSGVVNGLSQEIKGVIKQYKKSNKNLEVFITGGDSELLIKQLKNRFFATPFLMLHGIHYLYLFNKNL</sequence>
<proteinExistence type="inferred from homology"/>
<keyword evidence="13 16" id="KW-0173">Coenzyme A biosynthesis</keyword>
<feature type="binding site" evidence="16">
    <location>
        <begin position="94"/>
        <end position="97"/>
    </location>
    <ligand>
        <name>substrate</name>
    </ligand>
</feature>
<comment type="cofactor">
    <cofactor evidence="2">
        <name>K(+)</name>
        <dbReference type="ChEBI" id="CHEBI:29103"/>
    </cofactor>
</comment>
<keyword evidence="8 16" id="KW-0808">Transferase</keyword>
<keyword evidence="16" id="KW-0479">Metal-binding</keyword>
<evidence type="ECO:0000256" key="5">
    <source>
        <dbReference type="ARBA" id="ARBA00011738"/>
    </source>
</evidence>
<comment type="subunit">
    <text evidence="5 16">Homodimer.</text>
</comment>
<dbReference type="UniPathway" id="UPA00241">
    <property type="reaction ID" value="UER00352"/>
</dbReference>
<feature type="binding site" evidence="16">
    <location>
        <begin position="6"/>
        <end position="13"/>
    </location>
    <ligand>
        <name>ATP</name>
        <dbReference type="ChEBI" id="CHEBI:30616"/>
    </ligand>
</feature>
<dbReference type="PANTHER" id="PTHR34265:SF1">
    <property type="entry name" value="TYPE III PANTOTHENATE KINASE"/>
    <property type="match status" value="1"/>
</dbReference>
<evidence type="ECO:0000256" key="16">
    <source>
        <dbReference type="HAMAP-Rule" id="MF_01274"/>
    </source>
</evidence>
<dbReference type="EC" id="2.7.1.33" evidence="6 16"/>
<keyword evidence="18" id="KW-1185">Reference proteome</keyword>
<dbReference type="EMBL" id="PTJE01000001">
    <property type="protein sequence ID" value="PPK97121.1"/>
    <property type="molecule type" value="Genomic_DNA"/>
</dbReference>
<comment type="pathway">
    <text evidence="4 16">Cofactor biosynthesis; coenzyme A biosynthesis; CoA from (R)-pantothenate: step 1/5.</text>
</comment>
<comment type="caution">
    <text evidence="17">The sequence shown here is derived from an EMBL/GenBank/DDBJ whole genome shotgun (WGS) entry which is preliminary data.</text>
</comment>
<evidence type="ECO:0000256" key="4">
    <source>
        <dbReference type="ARBA" id="ARBA00005225"/>
    </source>
</evidence>
<reference evidence="17 18" key="1">
    <citation type="submission" date="2018-02" db="EMBL/GenBank/DDBJ databases">
        <title>Genomic Encyclopedia of Archaeal and Bacterial Type Strains, Phase II (KMG-II): from individual species to whole genera.</title>
        <authorList>
            <person name="Goeker M."/>
        </authorList>
    </citation>
    <scope>NUCLEOTIDE SEQUENCE [LARGE SCALE GENOMIC DNA]</scope>
    <source>
        <strain evidence="17 18">DSM 16809</strain>
    </source>
</reference>
<name>A0A2S6ISI1_9FLAO</name>
<organism evidence="17 18">
    <name type="scientific">Nonlabens xylanidelens</name>
    <dbReference type="NCBI Taxonomy" id="191564"/>
    <lineage>
        <taxon>Bacteria</taxon>
        <taxon>Pseudomonadati</taxon>
        <taxon>Bacteroidota</taxon>
        <taxon>Flavobacteriia</taxon>
        <taxon>Flavobacteriales</taxon>
        <taxon>Flavobacteriaceae</taxon>
        <taxon>Nonlabens</taxon>
    </lineage>
</organism>
<protein>
    <recommendedName>
        <fullName evidence="15 16">Type III pantothenate kinase</fullName>
        <ecNumber evidence="6 16">2.7.1.33</ecNumber>
    </recommendedName>
    <alternativeName>
        <fullName evidence="16">PanK-III</fullName>
    </alternativeName>
    <alternativeName>
        <fullName evidence="16">Pantothenic acid kinase</fullName>
    </alternativeName>
</protein>
<keyword evidence="9 16" id="KW-0547">Nucleotide-binding</keyword>
<feature type="binding site" evidence="16">
    <location>
        <position position="121"/>
    </location>
    <ligand>
        <name>ATP</name>
        <dbReference type="ChEBI" id="CHEBI:30616"/>
    </ligand>
</feature>
<evidence type="ECO:0000256" key="9">
    <source>
        <dbReference type="ARBA" id="ARBA00022741"/>
    </source>
</evidence>
<comment type="subcellular location">
    <subcellularLocation>
        <location evidence="3 16">Cytoplasm</location>
    </subcellularLocation>
</comment>
<evidence type="ECO:0000256" key="15">
    <source>
        <dbReference type="ARBA" id="ARBA00040883"/>
    </source>
</evidence>
<dbReference type="GO" id="GO:0046872">
    <property type="term" value="F:metal ion binding"/>
    <property type="evidence" value="ECO:0007669"/>
    <property type="project" value="UniProtKB-KW"/>
</dbReference>
<evidence type="ECO:0000256" key="12">
    <source>
        <dbReference type="ARBA" id="ARBA00022958"/>
    </source>
</evidence>
<dbReference type="GO" id="GO:0004594">
    <property type="term" value="F:pantothenate kinase activity"/>
    <property type="evidence" value="ECO:0007669"/>
    <property type="project" value="UniProtKB-UniRule"/>
</dbReference>
<dbReference type="InterPro" id="IPR043129">
    <property type="entry name" value="ATPase_NBD"/>
</dbReference>